<proteinExistence type="predicted"/>
<sequence length="269" mass="26835">MRRTTTVAKVLLVGLVVMLVSAGTIFAASQGGSQGNNTKGVTIQVNPSSRTVDRGEPVNYSVSLTSTNGFSGSVTPTVSGLPASTTAAFTPASVTLASGKTATVTLTVATSATTPDGKADLTIATAAGASQAAAVVVQLHVLSSKKSFTIFGNLGTQLTPGATLPLNLSFANPNNKSLALTSLSVAITGITRTQAAAAAALPCTASDYVVTNYAGSYPFTVPVGSSSLQSLGIAPALWPKIAMLDTALNQDGCKGATLQFSYSGAGEGN</sequence>
<evidence type="ECO:0000313" key="2">
    <source>
        <dbReference type="EMBL" id="ALV42148.1"/>
    </source>
</evidence>
<feature type="signal peptide" evidence="1">
    <location>
        <begin position="1"/>
        <end position="27"/>
    </location>
</feature>
<evidence type="ECO:0000313" key="3">
    <source>
        <dbReference type="Proteomes" id="UP000065151"/>
    </source>
</evidence>
<dbReference type="AlphaFoldDB" id="A0A0U3QP78"/>
<reference evidence="2 3" key="1">
    <citation type="submission" date="2015-12" db="EMBL/GenBank/DDBJ databases">
        <authorList>
            <person name="Shamseldin A."/>
            <person name="Moawad H."/>
            <person name="Abd El-Rahim W.M."/>
            <person name="Sadowsky M.J."/>
        </authorList>
    </citation>
    <scope>NUCLEOTIDE SEQUENCE [LARGE SCALE GENOMIC DNA]</scope>
    <source>
        <strain evidence="2 3">Ar51</strain>
    </source>
</reference>
<dbReference type="STRING" id="121292.AU252_14125"/>
<feature type="chain" id="PRO_5006843844" description="DUF11 domain-containing protein" evidence="1">
    <location>
        <begin position="28"/>
        <end position="269"/>
    </location>
</feature>
<dbReference type="Proteomes" id="UP000065151">
    <property type="component" value="Chromosome"/>
</dbReference>
<gene>
    <name evidence="2" type="ORF">AU252_14125</name>
</gene>
<organism evidence="2">
    <name type="scientific">Pseudarthrobacter sulfonivorans</name>
    <dbReference type="NCBI Taxonomy" id="121292"/>
    <lineage>
        <taxon>Bacteria</taxon>
        <taxon>Bacillati</taxon>
        <taxon>Actinomycetota</taxon>
        <taxon>Actinomycetes</taxon>
        <taxon>Micrococcales</taxon>
        <taxon>Micrococcaceae</taxon>
        <taxon>Pseudarthrobacter</taxon>
    </lineage>
</organism>
<dbReference type="EMBL" id="CP013747">
    <property type="protein sequence ID" value="ALV42148.1"/>
    <property type="molecule type" value="Genomic_DNA"/>
</dbReference>
<protein>
    <recommendedName>
        <fullName evidence="4">DUF11 domain-containing protein</fullName>
    </recommendedName>
</protein>
<name>A0A0U3QP78_9MICC</name>
<evidence type="ECO:0008006" key="4">
    <source>
        <dbReference type="Google" id="ProtNLM"/>
    </source>
</evidence>
<keyword evidence="1" id="KW-0732">Signal</keyword>
<dbReference type="KEGG" id="psul:AU252_14125"/>
<accession>A0A0U3QP78</accession>
<evidence type="ECO:0000256" key="1">
    <source>
        <dbReference type="SAM" id="SignalP"/>
    </source>
</evidence>